<dbReference type="CDD" id="cd03109">
    <property type="entry name" value="DTBS"/>
    <property type="match status" value="1"/>
</dbReference>
<dbReference type="PANTHER" id="PTHR43210:SF5">
    <property type="entry name" value="DETHIOBIOTIN SYNTHETASE"/>
    <property type="match status" value="1"/>
</dbReference>
<keyword evidence="3" id="KW-1185">Reference proteome</keyword>
<comment type="subunit">
    <text evidence="1">Homodimer.</text>
</comment>
<feature type="binding site" evidence="1">
    <location>
        <position position="141"/>
    </location>
    <ligand>
        <name>Mg(2+)</name>
        <dbReference type="ChEBI" id="CHEBI:18420"/>
    </ligand>
</feature>
<dbReference type="AlphaFoldDB" id="A0A7H0SSM2"/>
<comment type="function">
    <text evidence="1">Catalyzes a mechanistically unusual reaction, the ATP-dependent insertion of CO2 between the N7 and N8 nitrogen atoms of 7,8-diaminopelargonic acid (DAPA, also called 7,8-diammoniononanoate) to form a ureido ring.</text>
</comment>
<dbReference type="PIRSF" id="PIRSF006755">
    <property type="entry name" value="DTB_synth"/>
    <property type="match status" value="1"/>
</dbReference>
<dbReference type="EC" id="6.3.3.3" evidence="1"/>
<dbReference type="InterPro" id="IPR004472">
    <property type="entry name" value="DTB_synth_BioD"/>
</dbReference>
<feature type="binding site" evidence="1">
    <location>
        <position position="82"/>
    </location>
    <ligand>
        <name>Mg(2+)</name>
        <dbReference type="ChEBI" id="CHEBI:18420"/>
    </ligand>
</feature>
<keyword evidence="1" id="KW-0547">Nucleotide-binding</keyword>
<dbReference type="KEGG" id="cpoy:GP475_12170"/>
<dbReference type="GO" id="GO:0004141">
    <property type="term" value="F:dethiobiotin synthase activity"/>
    <property type="evidence" value="ECO:0007669"/>
    <property type="project" value="UniProtKB-UniRule"/>
</dbReference>
<dbReference type="GO" id="GO:0009102">
    <property type="term" value="P:biotin biosynthetic process"/>
    <property type="evidence" value="ECO:0007669"/>
    <property type="project" value="UniProtKB-UniRule"/>
</dbReference>
<name>A0A7H0SSM2_9CORY</name>
<keyword evidence="1" id="KW-0093">Biotin biosynthesis</keyword>
<dbReference type="HAMAP" id="MF_00336">
    <property type="entry name" value="BioD"/>
    <property type="match status" value="1"/>
</dbReference>
<protein>
    <recommendedName>
        <fullName evidence="1">ATP-dependent dethiobiotin synthetase BioD</fullName>
        <ecNumber evidence="1">6.3.3.3</ecNumber>
    </recommendedName>
    <alternativeName>
        <fullName evidence="1">DTB synthetase</fullName>
        <shortName evidence="1">DTBS</shortName>
    </alternativeName>
    <alternativeName>
        <fullName evidence="1">Dethiobiotin synthase</fullName>
    </alternativeName>
</protein>
<dbReference type="Pfam" id="PF13500">
    <property type="entry name" value="AAA_26"/>
    <property type="match status" value="1"/>
</dbReference>
<dbReference type="GO" id="GO:0005524">
    <property type="term" value="F:ATP binding"/>
    <property type="evidence" value="ECO:0007669"/>
    <property type="project" value="UniProtKB-UniRule"/>
</dbReference>
<gene>
    <name evidence="1 2" type="primary">bioD</name>
    <name evidence="2" type="ORF">GP475_12170</name>
</gene>
<dbReference type="EMBL" id="CP046884">
    <property type="protein sequence ID" value="QNQ91547.1"/>
    <property type="molecule type" value="Genomic_DNA"/>
</dbReference>
<feature type="binding site" evidence="1">
    <location>
        <position position="74"/>
    </location>
    <ligand>
        <name>substrate</name>
    </ligand>
</feature>
<evidence type="ECO:0000313" key="3">
    <source>
        <dbReference type="Proteomes" id="UP000516320"/>
    </source>
</evidence>
<comment type="pathway">
    <text evidence="1">Cofactor biosynthesis; biotin biosynthesis; biotin from 7,8-diaminononanoate: step 1/2.</text>
</comment>
<comment type="similarity">
    <text evidence="1">Belongs to the dethiobiotin synthetase family.</text>
</comment>
<dbReference type="GO" id="GO:0000287">
    <property type="term" value="F:magnesium ion binding"/>
    <property type="evidence" value="ECO:0007669"/>
    <property type="project" value="UniProtKB-UniRule"/>
</dbReference>
<dbReference type="InterPro" id="IPR027417">
    <property type="entry name" value="P-loop_NTPase"/>
</dbReference>
<keyword evidence="1" id="KW-0963">Cytoplasm</keyword>
<dbReference type="GO" id="GO:0005829">
    <property type="term" value="C:cytosol"/>
    <property type="evidence" value="ECO:0007669"/>
    <property type="project" value="TreeGrafter"/>
</dbReference>
<keyword evidence="1 2" id="KW-0436">Ligase</keyword>
<reference evidence="2 3" key="1">
    <citation type="submission" date="2019-12" db="EMBL/GenBank/DDBJ databases">
        <title>Corynebacterium sp. nov., isolated from feces of the Anser Albifrons in China.</title>
        <authorList>
            <person name="Liu Q."/>
        </authorList>
    </citation>
    <scope>NUCLEOTIDE SEQUENCE [LARGE SCALE GENOMIC DNA]</scope>
    <source>
        <strain evidence="2 3">4H37-19</strain>
    </source>
</reference>
<feature type="binding site" evidence="1">
    <location>
        <begin position="45"/>
        <end position="50"/>
    </location>
    <ligand>
        <name>ATP</name>
        <dbReference type="ChEBI" id="CHEBI:30616"/>
    </ligand>
</feature>
<dbReference type="Gene3D" id="3.40.50.300">
    <property type="entry name" value="P-loop containing nucleotide triphosphate hydrolases"/>
    <property type="match status" value="1"/>
</dbReference>
<dbReference type="NCBIfam" id="TIGR00347">
    <property type="entry name" value="bioD"/>
    <property type="match status" value="1"/>
</dbReference>
<comment type="cofactor">
    <cofactor evidence="1">
        <name>Mg(2+)</name>
        <dbReference type="ChEBI" id="CHEBI:18420"/>
    </cofactor>
</comment>
<feature type="binding site" evidence="1">
    <location>
        <position position="82"/>
    </location>
    <ligand>
        <name>ATP</name>
        <dbReference type="ChEBI" id="CHEBI:30616"/>
    </ligand>
</feature>
<feature type="binding site" evidence="1">
    <location>
        <position position="49"/>
    </location>
    <ligand>
        <name>Mg(2+)</name>
        <dbReference type="ChEBI" id="CHEBI:18420"/>
    </ligand>
</feature>
<evidence type="ECO:0000256" key="1">
    <source>
        <dbReference type="HAMAP-Rule" id="MF_00336"/>
    </source>
</evidence>
<keyword evidence="1" id="KW-0479">Metal-binding</keyword>
<evidence type="ECO:0000313" key="2">
    <source>
        <dbReference type="EMBL" id="QNQ91547.1"/>
    </source>
</evidence>
<keyword evidence="1" id="KW-0067">ATP-binding</keyword>
<comment type="catalytic activity">
    <reaction evidence="1">
        <text>(7R,8S)-7,8-diammoniononanoate + CO2 + ATP = (4R,5S)-dethiobiotin + ADP + phosphate + 3 H(+)</text>
        <dbReference type="Rhea" id="RHEA:15805"/>
        <dbReference type="ChEBI" id="CHEBI:15378"/>
        <dbReference type="ChEBI" id="CHEBI:16526"/>
        <dbReference type="ChEBI" id="CHEBI:30616"/>
        <dbReference type="ChEBI" id="CHEBI:43474"/>
        <dbReference type="ChEBI" id="CHEBI:149469"/>
        <dbReference type="ChEBI" id="CHEBI:149473"/>
        <dbReference type="ChEBI" id="CHEBI:456216"/>
        <dbReference type="EC" id="6.3.3.3"/>
    </reaction>
</comment>
<accession>A0A7H0SSM2</accession>
<keyword evidence="1" id="KW-0460">Magnesium</keyword>
<dbReference type="SUPFAM" id="SSF52540">
    <property type="entry name" value="P-loop containing nucleoside triphosphate hydrolases"/>
    <property type="match status" value="1"/>
</dbReference>
<dbReference type="PANTHER" id="PTHR43210">
    <property type="entry name" value="DETHIOBIOTIN SYNTHETASE"/>
    <property type="match status" value="1"/>
</dbReference>
<feature type="binding site" evidence="1">
    <location>
        <begin position="242"/>
        <end position="244"/>
    </location>
    <ligand>
        <name>ATP</name>
        <dbReference type="ChEBI" id="CHEBI:30616"/>
    </ligand>
</feature>
<organism evidence="2 3">
    <name type="scientific">Corynebacterium poyangense</name>
    <dbReference type="NCBI Taxonomy" id="2684405"/>
    <lineage>
        <taxon>Bacteria</taxon>
        <taxon>Bacillati</taxon>
        <taxon>Actinomycetota</taxon>
        <taxon>Actinomycetes</taxon>
        <taxon>Mycobacteriales</taxon>
        <taxon>Corynebacteriaceae</taxon>
        <taxon>Corynebacterium</taxon>
    </lineage>
</organism>
<feature type="binding site" evidence="1">
    <location>
        <begin position="141"/>
        <end position="144"/>
    </location>
    <ligand>
        <name>ATP</name>
        <dbReference type="ChEBI" id="CHEBI:30616"/>
    </ligand>
</feature>
<dbReference type="Proteomes" id="UP000516320">
    <property type="component" value="Chromosome"/>
</dbReference>
<comment type="caution">
    <text evidence="1">Lacks conserved residue(s) required for the propagation of feature annotation.</text>
</comment>
<sequence length="262" mass="28428">MRETGLHHADVSQHRRRDREDFSGNYRYRGGTIMKITLVTGTNTDVGKTIATAALVVRLQEQGKSVAVMKPAQTGEPEGSGDLATIHKLTGLDHLYECARFPEPLAPDVSAQRAGVSLLDFDDVVERIVGLEGKYEHLLIEGAGGLLVRLGAQQQPKRLWTLADLGAELHSRGYDTEFLIVTSTNLGSLNSAELTVEALRHRDLPCAGLIAGSHPTHAGLAEQLNLTDLPRVTDLPLLAVIPEGSGKLSTAEFRHASQQWFS</sequence>
<dbReference type="UniPathway" id="UPA00078">
    <property type="reaction ID" value="UER00161"/>
</dbReference>
<proteinExistence type="inferred from homology"/>
<feature type="binding site" evidence="1">
    <location>
        <begin position="212"/>
        <end position="213"/>
    </location>
    <ligand>
        <name>ATP</name>
        <dbReference type="ChEBI" id="CHEBI:30616"/>
    </ligand>
</feature>
<feature type="active site" evidence="1">
    <location>
        <position position="70"/>
    </location>
</feature>
<comment type="subcellular location">
    <subcellularLocation>
        <location evidence="1">Cytoplasm</location>
    </subcellularLocation>
</comment>